<dbReference type="AlphaFoldDB" id="A0A559KCM3"/>
<sequence length="219" mass="25317">MATVDDLTGRKFGRWTVLKRVENNKVGRAMWLCECSCDSKTQKPLSSSVLKTGDSTSCGCFQKELASNVNRKYDIRLQSKRIYTIWNDMNRRCFNENCREFKWYGEKGITVCDDWSDENNGFPNFFKWSMENGYSENLTIDRIESDGNYEPSNCRWATKIVQANNKNNTIYVKINNVTKTVGEWSQESGIASGVIRSRLRSGWQNEDLLKHVKVKVSND</sequence>
<keyword evidence="2" id="KW-1185">Reference proteome</keyword>
<organism evidence="1 2">
    <name type="scientific">Paenibacillus cremeus</name>
    <dbReference type="NCBI Taxonomy" id="2163881"/>
    <lineage>
        <taxon>Bacteria</taxon>
        <taxon>Bacillati</taxon>
        <taxon>Bacillota</taxon>
        <taxon>Bacilli</taxon>
        <taxon>Bacillales</taxon>
        <taxon>Paenibacillaceae</taxon>
        <taxon>Paenibacillus</taxon>
    </lineage>
</organism>
<name>A0A559KCM3_9BACL</name>
<evidence type="ECO:0000313" key="1">
    <source>
        <dbReference type="EMBL" id="TVY09882.1"/>
    </source>
</evidence>
<gene>
    <name evidence="1" type="ORF">FPZ49_10950</name>
</gene>
<evidence type="ECO:0000313" key="2">
    <source>
        <dbReference type="Proteomes" id="UP000317036"/>
    </source>
</evidence>
<dbReference type="Proteomes" id="UP000317036">
    <property type="component" value="Unassembled WGS sequence"/>
</dbReference>
<reference evidence="1 2" key="1">
    <citation type="submission" date="2019-07" db="EMBL/GenBank/DDBJ databases">
        <authorList>
            <person name="Kim J."/>
        </authorList>
    </citation>
    <scope>NUCLEOTIDE SEQUENCE [LARGE SCALE GENOMIC DNA]</scope>
    <source>
        <strain evidence="1 2">JC52</strain>
    </source>
</reference>
<dbReference type="RefSeq" id="WP_144846428.1">
    <property type="nucleotide sequence ID" value="NZ_VNJI01000011.1"/>
</dbReference>
<accession>A0A559KCM3</accession>
<protein>
    <recommendedName>
        <fullName evidence="3">AP2 domain-containing protein</fullName>
    </recommendedName>
</protein>
<evidence type="ECO:0008006" key="3">
    <source>
        <dbReference type="Google" id="ProtNLM"/>
    </source>
</evidence>
<proteinExistence type="predicted"/>
<dbReference type="OrthoDB" id="552713at2"/>
<comment type="caution">
    <text evidence="1">The sequence shown here is derived from an EMBL/GenBank/DDBJ whole genome shotgun (WGS) entry which is preliminary data.</text>
</comment>
<dbReference type="EMBL" id="VNJI01000011">
    <property type="protein sequence ID" value="TVY09882.1"/>
    <property type="molecule type" value="Genomic_DNA"/>
</dbReference>